<keyword evidence="3" id="KW-1185">Reference proteome</keyword>
<name>A0ABN1EWY1_9PROT</name>
<comment type="caution">
    <text evidence="2">The sequence shown here is derived from an EMBL/GenBank/DDBJ whole genome shotgun (WGS) entry which is preliminary data.</text>
</comment>
<organism evidence="2 3">
    <name type="scientific">Rhizomicrobium electricum</name>
    <dbReference type="NCBI Taxonomy" id="480070"/>
    <lineage>
        <taxon>Bacteria</taxon>
        <taxon>Pseudomonadati</taxon>
        <taxon>Pseudomonadota</taxon>
        <taxon>Alphaproteobacteria</taxon>
        <taxon>Micropepsales</taxon>
        <taxon>Micropepsaceae</taxon>
        <taxon>Rhizomicrobium</taxon>
    </lineage>
</organism>
<proteinExistence type="predicted"/>
<dbReference type="EMBL" id="BAAADD010000007">
    <property type="protein sequence ID" value="GAA0576663.1"/>
    <property type="molecule type" value="Genomic_DNA"/>
</dbReference>
<feature type="region of interest" description="Disordered" evidence="1">
    <location>
        <begin position="35"/>
        <end position="69"/>
    </location>
</feature>
<evidence type="ECO:0000313" key="2">
    <source>
        <dbReference type="EMBL" id="GAA0576663.1"/>
    </source>
</evidence>
<accession>A0ABN1EWY1</accession>
<sequence>MTSSMGFSPANMQASAAVFNVEATAKAPLKARDDVVAPVDTSGGDASETQFSSLKMSHSHLGKNVDLKV</sequence>
<evidence type="ECO:0000256" key="1">
    <source>
        <dbReference type="SAM" id="MobiDB-lite"/>
    </source>
</evidence>
<protein>
    <submittedName>
        <fullName evidence="2">Uncharacterized protein</fullName>
    </submittedName>
</protein>
<feature type="compositionally biased region" description="Polar residues" evidence="1">
    <location>
        <begin position="47"/>
        <end position="56"/>
    </location>
</feature>
<dbReference type="Proteomes" id="UP001499951">
    <property type="component" value="Unassembled WGS sequence"/>
</dbReference>
<dbReference type="RefSeq" id="WP_166936408.1">
    <property type="nucleotide sequence ID" value="NZ_BAAADD010000007.1"/>
</dbReference>
<evidence type="ECO:0000313" key="3">
    <source>
        <dbReference type="Proteomes" id="UP001499951"/>
    </source>
</evidence>
<gene>
    <name evidence="2" type="ORF">GCM10008942_26910</name>
</gene>
<reference evidence="2 3" key="1">
    <citation type="journal article" date="2019" name="Int. J. Syst. Evol. Microbiol.">
        <title>The Global Catalogue of Microorganisms (GCM) 10K type strain sequencing project: providing services to taxonomists for standard genome sequencing and annotation.</title>
        <authorList>
            <consortium name="The Broad Institute Genomics Platform"/>
            <consortium name="The Broad Institute Genome Sequencing Center for Infectious Disease"/>
            <person name="Wu L."/>
            <person name="Ma J."/>
        </authorList>
    </citation>
    <scope>NUCLEOTIDE SEQUENCE [LARGE SCALE GENOMIC DNA]</scope>
    <source>
        <strain evidence="2 3">JCM 15089</strain>
    </source>
</reference>